<proteinExistence type="predicted"/>
<evidence type="ECO:0000313" key="2">
    <source>
        <dbReference type="Proteomes" id="UP001596484"/>
    </source>
</evidence>
<name>A0ABW2S3F4_9NOCA</name>
<accession>A0ABW2S3F4</accession>
<sequence>MSIQYQHITGEWKITDYDSRDDVDALPEQSTLKGRVVFRAQFDALDRFDAIRVPGAGSASAYLLSLREMVFPVVGGRLQDRQARDGVMLPVIVAGVPIAWTAEPQLVEDPGRGVNGPSVAANSATFGPVDPGGDGQRRLNLADAIDMSIEYPEPVVSRVAELVREAEALVVESRALEASSRDAAGRAETARGVTEGARDAAILAKNAAGASEIQAANEADDALEQAGLASQSAIAAGLSAGAAATAKGQVDATKGQIDAIKVQIDTARDQSVTAAGESLGFRNEAEQIVADAAAGVVPDGGVTTAKLVDDAVTPPKLAPSVRADLAKAATASQPGHTHAQADVTGLTASLGNKEDKSAKGAANGYAPLDANGFVPPANLPSYVDDVLEYADHGALPGAGLSGKIYVALDTGKIYRWSGSAYIEISPSPGSTDSVTEGATNKYFTDQRARDALTGLLAAKLSVTNPTVTGLLTTQSLKVTGGSPAAGKVLTSDGAGNATWQGGSVGAYSEAYVPGGTMLNAGNTSGAGLFAIQSNLVNTVTDPAHTFAADGFTVPTGSYLVVCEVLWNSNETPNRGPGVFDQARYRIREGIKAAASGQPPFQSEVHFVRITAAAQKLGFGFFVDSTANGYRTIAAGNNTRYMITRIG</sequence>
<reference evidence="2" key="1">
    <citation type="journal article" date="2019" name="Int. J. Syst. Evol. Microbiol.">
        <title>The Global Catalogue of Microorganisms (GCM) 10K type strain sequencing project: providing services to taxonomists for standard genome sequencing and annotation.</title>
        <authorList>
            <consortium name="The Broad Institute Genomics Platform"/>
            <consortium name="The Broad Institute Genome Sequencing Center for Infectious Disease"/>
            <person name="Wu L."/>
            <person name="Ma J."/>
        </authorList>
    </citation>
    <scope>NUCLEOTIDE SEQUENCE [LARGE SCALE GENOMIC DNA]</scope>
    <source>
        <strain evidence="2">ICMP 19430</strain>
    </source>
</reference>
<keyword evidence="2" id="KW-1185">Reference proteome</keyword>
<evidence type="ECO:0008006" key="3">
    <source>
        <dbReference type="Google" id="ProtNLM"/>
    </source>
</evidence>
<gene>
    <name evidence="1" type="ORF">ACFQS9_21940</name>
</gene>
<evidence type="ECO:0000313" key="1">
    <source>
        <dbReference type="EMBL" id="MFC7450564.1"/>
    </source>
</evidence>
<comment type="caution">
    <text evidence="1">The sequence shown here is derived from an EMBL/GenBank/DDBJ whole genome shotgun (WGS) entry which is preliminary data.</text>
</comment>
<dbReference type="RefSeq" id="WP_378408621.1">
    <property type="nucleotide sequence ID" value="NZ_JBHTCS010000026.1"/>
</dbReference>
<dbReference type="EMBL" id="JBHTCS010000026">
    <property type="protein sequence ID" value="MFC7450564.1"/>
    <property type="molecule type" value="Genomic_DNA"/>
</dbReference>
<protein>
    <recommendedName>
        <fullName evidence="3">Minor tail protein</fullName>
    </recommendedName>
</protein>
<organism evidence="1 2">
    <name type="scientific">Rhodococcus daqingensis</name>
    <dbReference type="NCBI Taxonomy" id="2479363"/>
    <lineage>
        <taxon>Bacteria</taxon>
        <taxon>Bacillati</taxon>
        <taxon>Actinomycetota</taxon>
        <taxon>Actinomycetes</taxon>
        <taxon>Mycobacteriales</taxon>
        <taxon>Nocardiaceae</taxon>
        <taxon>Rhodococcus</taxon>
    </lineage>
</organism>
<dbReference type="Proteomes" id="UP001596484">
    <property type="component" value="Unassembled WGS sequence"/>
</dbReference>